<feature type="transmembrane region" description="Helical" evidence="1">
    <location>
        <begin position="410"/>
        <end position="430"/>
    </location>
</feature>
<feature type="transmembrane region" description="Helical" evidence="1">
    <location>
        <begin position="343"/>
        <end position="364"/>
    </location>
</feature>
<dbReference type="Gene3D" id="1.20.1250.20">
    <property type="entry name" value="MFS general substrate transporter like domains"/>
    <property type="match status" value="1"/>
</dbReference>
<feature type="transmembrane region" description="Helical" evidence="1">
    <location>
        <begin position="282"/>
        <end position="305"/>
    </location>
</feature>
<keyword evidence="1" id="KW-1133">Transmembrane helix</keyword>
<evidence type="ECO:0000256" key="1">
    <source>
        <dbReference type="SAM" id="Phobius"/>
    </source>
</evidence>
<feature type="transmembrane region" description="Helical" evidence="1">
    <location>
        <begin position="138"/>
        <end position="160"/>
    </location>
</feature>
<proteinExistence type="predicted"/>
<dbReference type="OrthoDB" id="6499973at2759"/>
<comment type="caution">
    <text evidence="2">The sequence shown here is derived from an EMBL/GenBank/DDBJ whole genome shotgun (WGS) entry which is preliminary data.</text>
</comment>
<dbReference type="AlphaFoldDB" id="A0A8H5FZP0"/>
<keyword evidence="1" id="KW-0812">Transmembrane</keyword>
<keyword evidence="1" id="KW-0472">Membrane</keyword>
<reference evidence="2 3" key="1">
    <citation type="journal article" date="2020" name="ISME J.">
        <title>Uncovering the hidden diversity of litter-decomposition mechanisms in mushroom-forming fungi.</title>
        <authorList>
            <person name="Floudas D."/>
            <person name="Bentzer J."/>
            <person name="Ahren D."/>
            <person name="Johansson T."/>
            <person name="Persson P."/>
            <person name="Tunlid A."/>
        </authorList>
    </citation>
    <scope>NUCLEOTIDE SEQUENCE [LARGE SCALE GENOMIC DNA]</scope>
    <source>
        <strain evidence="2 3">CBS 146.42</strain>
    </source>
</reference>
<accession>A0A8H5FZP0</accession>
<dbReference type="Proteomes" id="UP000559027">
    <property type="component" value="Unassembled WGS sequence"/>
</dbReference>
<evidence type="ECO:0000313" key="3">
    <source>
        <dbReference type="Proteomes" id="UP000559027"/>
    </source>
</evidence>
<protein>
    <recommendedName>
        <fullName evidence="4">MFS general substrate transporter</fullName>
    </recommendedName>
</protein>
<feature type="transmembrane region" description="Helical" evidence="1">
    <location>
        <begin position="240"/>
        <end position="261"/>
    </location>
</feature>
<organism evidence="2 3">
    <name type="scientific">Leucocoprinus leucothites</name>
    <dbReference type="NCBI Taxonomy" id="201217"/>
    <lineage>
        <taxon>Eukaryota</taxon>
        <taxon>Fungi</taxon>
        <taxon>Dikarya</taxon>
        <taxon>Basidiomycota</taxon>
        <taxon>Agaricomycotina</taxon>
        <taxon>Agaricomycetes</taxon>
        <taxon>Agaricomycetidae</taxon>
        <taxon>Agaricales</taxon>
        <taxon>Agaricineae</taxon>
        <taxon>Agaricaceae</taxon>
        <taxon>Leucocoprinus</taxon>
    </lineage>
</organism>
<gene>
    <name evidence="2" type="ORF">D9756_005302</name>
</gene>
<feature type="transmembrane region" description="Helical" evidence="1">
    <location>
        <begin position="436"/>
        <end position="461"/>
    </location>
</feature>
<sequence>MPELHSLALSPEKCQHGIVAQRVDIVIGDPEEALPKQHEPAIVSEKQDDELNGWMTVAGSWLILFSTLGYIYSFGVYEGQFECLCAHHNAYKEDPPDYYTRIFLTGHSPSSIAWMGSFQLALPFAMGPFAGRIFDAGYARLTIAAGSFLFVFSLFMLSLAQEGQYYQGVGMGAGTGLLFTPSTAVKKAEFGVWDSINRNFYRRLGFSNRVEVNTILPSSRQDTDTATTSQLIPKLGFPSAVRVTGFITLGCLLAGNALIRPQHHTSVNQRSADISTFFHDPVYLWFLLMAVVSLLGIYFPAIYLQLYAVDHKMGNSLAFYSIAILNGVGIVGRVGSTWLADQYGIWNVQIPVTLGTAATIWAIIGTHNPATLVVISCLYGIFSGAWLAVSISGLVSLASSPSEVGARVGVANAFMSVGLLVSGPVQGALLSSRFDWIRPIVFSATLMSISTLFSIIIRTLISRRKNSQRI</sequence>
<name>A0A8H5FZP0_9AGAR</name>
<dbReference type="InterPro" id="IPR036259">
    <property type="entry name" value="MFS_trans_sf"/>
</dbReference>
<dbReference type="InterPro" id="IPR050327">
    <property type="entry name" value="Proton-linked_MCT"/>
</dbReference>
<keyword evidence="3" id="KW-1185">Reference proteome</keyword>
<dbReference type="PANTHER" id="PTHR11360:SF234">
    <property type="entry name" value="MFS-TYPE TRANSPORTER DBAD-RELATED"/>
    <property type="match status" value="1"/>
</dbReference>
<dbReference type="EMBL" id="JAACJO010000008">
    <property type="protein sequence ID" value="KAF5354899.1"/>
    <property type="molecule type" value="Genomic_DNA"/>
</dbReference>
<evidence type="ECO:0000313" key="2">
    <source>
        <dbReference type="EMBL" id="KAF5354899.1"/>
    </source>
</evidence>
<feature type="transmembrane region" description="Helical" evidence="1">
    <location>
        <begin position="51"/>
        <end position="72"/>
    </location>
</feature>
<feature type="transmembrane region" description="Helical" evidence="1">
    <location>
        <begin position="370"/>
        <end position="398"/>
    </location>
</feature>
<evidence type="ECO:0008006" key="4">
    <source>
        <dbReference type="Google" id="ProtNLM"/>
    </source>
</evidence>
<dbReference type="PANTHER" id="PTHR11360">
    <property type="entry name" value="MONOCARBOXYLATE TRANSPORTER"/>
    <property type="match status" value="1"/>
</dbReference>
<feature type="transmembrane region" description="Helical" evidence="1">
    <location>
        <begin position="317"/>
        <end position="336"/>
    </location>
</feature>
<dbReference type="SUPFAM" id="SSF103473">
    <property type="entry name" value="MFS general substrate transporter"/>
    <property type="match status" value="2"/>
</dbReference>